<dbReference type="EMBL" id="LK056657">
    <property type="protein sequence ID" value="CDU22589.1"/>
    <property type="molecule type" value="Genomic_DNA"/>
</dbReference>
<feature type="compositionally biased region" description="Low complexity" evidence="1">
    <location>
        <begin position="1"/>
        <end position="17"/>
    </location>
</feature>
<dbReference type="PANTHER" id="PTHR34066:SF1">
    <property type="entry name" value="DUF1764 FAMILY PROTEIN"/>
    <property type="match status" value="1"/>
</dbReference>
<accession>A0A127Z8X8</accession>
<proteinExistence type="predicted"/>
<dbReference type="Pfam" id="PF08576">
    <property type="entry name" value="DUF1764"/>
    <property type="match status" value="1"/>
</dbReference>
<gene>
    <name evidence="2" type="ORF">SPSC_01219</name>
</gene>
<feature type="region of interest" description="Disordered" evidence="1">
    <location>
        <begin position="1"/>
        <end position="136"/>
    </location>
</feature>
<dbReference type="AlphaFoldDB" id="A0A127Z8X8"/>
<name>A0A127Z8X8_9BASI</name>
<sequence>MAKSSKSAASASKPSSAMGTKTNKSEIDDIFAAPIKASGSGTSNSSKTGGSKASDKVKSPTESGSSKQSSKHKNSNSSLDHLNVPATKRKRPTQSSSTTTSTSTHTSNPPKKKPKTPVQVVQDTSSLTPHHKTTSTLLQKDDDDVQEFIDSRGTSGDRRKRTVDGLRIFTVEELRLGEQGAGETSLCPFDCDCCKCPSPSRSGAERGWGVFLWANLRFLFFFFCASFSSPIIHPPAKRRIC</sequence>
<organism evidence="2">
    <name type="scientific">Sporisorium scitamineum</name>
    <dbReference type="NCBI Taxonomy" id="49012"/>
    <lineage>
        <taxon>Eukaryota</taxon>
        <taxon>Fungi</taxon>
        <taxon>Dikarya</taxon>
        <taxon>Basidiomycota</taxon>
        <taxon>Ustilaginomycotina</taxon>
        <taxon>Ustilaginomycetes</taxon>
        <taxon>Ustilaginales</taxon>
        <taxon>Ustilaginaceae</taxon>
        <taxon>Sporisorium</taxon>
    </lineage>
</organism>
<evidence type="ECO:0008006" key="3">
    <source>
        <dbReference type="Google" id="ProtNLM"/>
    </source>
</evidence>
<feature type="compositionally biased region" description="Low complexity" evidence="1">
    <location>
        <begin position="36"/>
        <end position="52"/>
    </location>
</feature>
<feature type="compositionally biased region" description="Polar residues" evidence="1">
    <location>
        <begin position="119"/>
        <end position="136"/>
    </location>
</feature>
<dbReference type="PANTHER" id="PTHR34066">
    <property type="entry name" value="GROWTH FACTOR 2"/>
    <property type="match status" value="1"/>
</dbReference>
<dbReference type="InterPro" id="IPR013885">
    <property type="entry name" value="DUF1764_euk"/>
</dbReference>
<evidence type="ECO:0000256" key="1">
    <source>
        <dbReference type="SAM" id="MobiDB-lite"/>
    </source>
</evidence>
<dbReference type="OrthoDB" id="20835at2759"/>
<protein>
    <recommendedName>
        <fullName evidence="3">DUF1764-domain-containing protein</fullName>
    </recommendedName>
</protein>
<reference evidence="2" key="1">
    <citation type="submission" date="2014-06" db="EMBL/GenBank/DDBJ databases">
        <authorList>
            <person name="Ju J."/>
            <person name="Zhang J."/>
        </authorList>
    </citation>
    <scope>NUCLEOTIDE SEQUENCE</scope>
    <source>
        <strain evidence="2">SscI8</strain>
    </source>
</reference>
<evidence type="ECO:0000313" key="2">
    <source>
        <dbReference type="EMBL" id="CDU22589.1"/>
    </source>
</evidence>
<feature type="compositionally biased region" description="Low complexity" evidence="1">
    <location>
        <begin position="93"/>
        <end position="109"/>
    </location>
</feature>